<evidence type="ECO:0000256" key="1">
    <source>
        <dbReference type="ARBA" id="ARBA00005054"/>
    </source>
</evidence>
<comment type="pathway">
    <text evidence="1">Purine metabolism; IMP biosynthesis via de novo pathway; N(2)-formyl-N(1)-(5-phospho-D-ribosyl)glycinamide from N(1)-(5-phospho-D-ribosyl)glycinamide (10-formyl THF route): step 1/1.</text>
</comment>
<protein>
    <recommendedName>
        <fullName evidence="2">phosphoribosylglycinamide formyltransferase 1</fullName>
        <ecNumber evidence="2">2.1.2.2</ecNumber>
    </recommendedName>
    <alternativeName>
        <fullName evidence="7">5'-phosphoribosylglycinamide transformylase</fullName>
    </alternativeName>
    <alternativeName>
        <fullName evidence="6">GAR transformylase</fullName>
    </alternativeName>
</protein>
<organism evidence="10">
    <name type="scientific">marine metagenome</name>
    <dbReference type="NCBI Taxonomy" id="408172"/>
    <lineage>
        <taxon>unclassified sequences</taxon>
        <taxon>metagenomes</taxon>
        <taxon>ecological metagenomes</taxon>
    </lineage>
</organism>
<evidence type="ECO:0000256" key="5">
    <source>
        <dbReference type="ARBA" id="ARBA00038440"/>
    </source>
</evidence>
<comment type="catalytic activity">
    <reaction evidence="8">
        <text>N(1)-(5-phospho-beta-D-ribosyl)glycinamide + (6R)-10-formyltetrahydrofolate = N(2)-formyl-N(1)-(5-phospho-beta-D-ribosyl)glycinamide + (6S)-5,6,7,8-tetrahydrofolate + H(+)</text>
        <dbReference type="Rhea" id="RHEA:15053"/>
        <dbReference type="ChEBI" id="CHEBI:15378"/>
        <dbReference type="ChEBI" id="CHEBI:57453"/>
        <dbReference type="ChEBI" id="CHEBI:143788"/>
        <dbReference type="ChEBI" id="CHEBI:147286"/>
        <dbReference type="ChEBI" id="CHEBI:195366"/>
        <dbReference type="EC" id="2.1.2.2"/>
    </reaction>
</comment>
<dbReference type="InterPro" id="IPR002376">
    <property type="entry name" value="Formyl_transf_N"/>
</dbReference>
<dbReference type="GO" id="GO:0006189">
    <property type="term" value="P:'de novo' IMP biosynthetic process"/>
    <property type="evidence" value="ECO:0007669"/>
    <property type="project" value="UniProtKB-UniPathway"/>
</dbReference>
<evidence type="ECO:0000256" key="8">
    <source>
        <dbReference type="ARBA" id="ARBA00047664"/>
    </source>
</evidence>
<dbReference type="UniPathway" id="UPA00074">
    <property type="reaction ID" value="UER00126"/>
</dbReference>
<dbReference type="InterPro" id="IPR001555">
    <property type="entry name" value="GART_AS"/>
</dbReference>
<evidence type="ECO:0000313" key="10">
    <source>
        <dbReference type="EMBL" id="SVB52468.1"/>
    </source>
</evidence>
<keyword evidence="3" id="KW-0808">Transferase</keyword>
<evidence type="ECO:0000256" key="3">
    <source>
        <dbReference type="ARBA" id="ARBA00022679"/>
    </source>
</evidence>
<dbReference type="PROSITE" id="PS00373">
    <property type="entry name" value="GART"/>
    <property type="match status" value="1"/>
</dbReference>
<gene>
    <name evidence="10" type="ORF">METZ01_LOCUS205322</name>
</gene>
<keyword evidence="4" id="KW-0658">Purine biosynthesis</keyword>
<reference evidence="10" key="1">
    <citation type="submission" date="2018-05" db="EMBL/GenBank/DDBJ databases">
        <authorList>
            <person name="Lanie J.A."/>
            <person name="Ng W.-L."/>
            <person name="Kazmierczak K.M."/>
            <person name="Andrzejewski T.M."/>
            <person name="Davidsen T.M."/>
            <person name="Wayne K.J."/>
            <person name="Tettelin H."/>
            <person name="Glass J.I."/>
            <person name="Rusch D."/>
            <person name="Podicherti R."/>
            <person name="Tsui H.-C.T."/>
            <person name="Winkler M.E."/>
        </authorList>
    </citation>
    <scope>NUCLEOTIDE SEQUENCE</scope>
</reference>
<proteinExistence type="inferred from homology"/>
<dbReference type="SUPFAM" id="SSF53328">
    <property type="entry name" value="Formyltransferase"/>
    <property type="match status" value="1"/>
</dbReference>
<evidence type="ECO:0000256" key="2">
    <source>
        <dbReference type="ARBA" id="ARBA00012254"/>
    </source>
</evidence>
<dbReference type="NCBIfam" id="TIGR00639">
    <property type="entry name" value="PurN"/>
    <property type="match status" value="1"/>
</dbReference>
<dbReference type="Pfam" id="PF00551">
    <property type="entry name" value="Formyl_trans_N"/>
    <property type="match status" value="1"/>
</dbReference>
<dbReference type="EMBL" id="UINC01045562">
    <property type="protein sequence ID" value="SVB52468.1"/>
    <property type="molecule type" value="Genomic_DNA"/>
</dbReference>
<feature type="non-terminal residue" evidence="10">
    <location>
        <position position="157"/>
    </location>
</feature>
<evidence type="ECO:0000256" key="4">
    <source>
        <dbReference type="ARBA" id="ARBA00022755"/>
    </source>
</evidence>
<feature type="domain" description="Formyl transferase N-terminal" evidence="9">
    <location>
        <begin position="1"/>
        <end position="155"/>
    </location>
</feature>
<dbReference type="GO" id="GO:0005829">
    <property type="term" value="C:cytosol"/>
    <property type="evidence" value="ECO:0007669"/>
    <property type="project" value="TreeGrafter"/>
</dbReference>
<dbReference type="InterPro" id="IPR036477">
    <property type="entry name" value="Formyl_transf_N_sf"/>
</dbReference>
<dbReference type="CDD" id="cd08645">
    <property type="entry name" value="FMT_core_GART"/>
    <property type="match status" value="1"/>
</dbReference>
<accession>A0A382EP65</accession>
<dbReference type="PANTHER" id="PTHR43369:SF2">
    <property type="entry name" value="PHOSPHORIBOSYLGLYCINAMIDE FORMYLTRANSFERASE"/>
    <property type="match status" value="1"/>
</dbReference>
<dbReference type="InterPro" id="IPR004607">
    <property type="entry name" value="GART"/>
</dbReference>
<evidence type="ECO:0000259" key="9">
    <source>
        <dbReference type="Pfam" id="PF00551"/>
    </source>
</evidence>
<evidence type="ECO:0000256" key="7">
    <source>
        <dbReference type="ARBA" id="ARBA00041682"/>
    </source>
</evidence>
<dbReference type="AlphaFoldDB" id="A0A382EP65"/>
<dbReference type="Gene3D" id="3.40.50.170">
    <property type="entry name" value="Formyl transferase, N-terminal domain"/>
    <property type="match status" value="1"/>
</dbReference>
<feature type="non-terminal residue" evidence="10">
    <location>
        <position position="1"/>
    </location>
</feature>
<comment type="similarity">
    <text evidence="5">Belongs to the GART family.</text>
</comment>
<name>A0A382EP65_9ZZZZ</name>
<dbReference type="GO" id="GO:0004644">
    <property type="term" value="F:phosphoribosylglycinamide formyltransferase activity"/>
    <property type="evidence" value="ECO:0007669"/>
    <property type="project" value="UniProtKB-EC"/>
</dbReference>
<evidence type="ECO:0000256" key="6">
    <source>
        <dbReference type="ARBA" id="ARBA00041324"/>
    </source>
</evidence>
<dbReference type="EC" id="2.1.2.2" evidence="2"/>
<sequence>MKVAVLASGRGSNFQSIIDSCEKGLSPNTNLKHLIVNNQKAYAIEIAKKHNIPYTFIESKNRQRKDFDYEALAILKSNEIEIIALAGFMRILSPIITQAYKNRIINIHPSLLPLFPGAHAHKDTIDAGVRQSGCTVHLVDEGIDTGPIIMQETIELD</sequence>
<dbReference type="PANTHER" id="PTHR43369">
    <property type="entry name" value="PHOSPHORIBOSYLGLYCINAMIDE FORMYLTRANSFERASE"/>
    <property type="match status" value="1"/>
</dbReference>